<feature type="domain" description="DAGKc" evidence="13">
    <location>
        <begin position="1"/>
        <end position="127"/>
    </location>
</feature>
<evidence type="ECO:0000256" key="9">
    <source>
        <dbReference type="ARBA" id="ARBA00022842"/>
    </source>
</evidence>
<dbReference type="GO" id="GO:0005524">
    <property type="term" value="F:ATP binding"/>
    <property type="evidence" value="ECO:0007669"/>
    <property type="project" value="UniProtKB-KW"/>
</dbReference>
<dbReference type="AlphaFoldDB" id="A0A1I2LFT3"/>
<keyword evidence="6" id="KW-0547">Nucleotide-binding</keyword>
<name>A0A1I2LFT3_9BACL</name>
<dbReference type="InterPro" id="IPR005218">
    <property type="entry name" value="Diacylglycerol/lipid_kinase"/>
</dbReference>
<proteinExistence type="inferred from homology"/>
<dbReference type="PROSITE" id="PS50146">
    <property type="entry name" value="DAGK"/>
    <property type="match status" value="1"/>
</dbReference>
<comment type="cofactor">
    <cofactor evidence="1">
        <name>Mg(2+)</name>
        <dbReference type="ChEBI" id="CHEBI:18420"/>
    </cofactor>
</comment>
<evidence type="ECO:0000256" key="10">
    <source>
        <dbReference type="ARBA" id="ARBA00023098"/>
    </source>
</evidence>
<keyword evidence="3" id="KW-0444">Lipid biosynthesis</keyword>
<dbReference type="RefSeq" id="WP_092036076.1">
    <property type="nucleotide sequence ID" value="NZ_FOOK01000005.1"/>
</dbReference>
<keyword evidence="8" id="KW-0067">ATP-binding</keyword>
<dbReference type="InterPro" id="IPR050187">
    <property type="entry name" value="Lipid_Phosphate_FormReg"/>
</dbReference>
<keyword evidence="12" id="KW-1208">Phospholipid metabolism</keyword>
<dbReference type="Gene3D" id="2.60.200.40">
    <property type="match status" value="1"/>
</dbReference>
<evidence type="ECO:0000256" key="6">
    <source>
        <dbReference type="ARBA" id="ARBA00022741"/>
    </source>
</evidence>
<evidence type="ECO:0000256" key="5">
    <source>
        <dbReference type="ARBA" id="ARBA00022723"/>
    </source>
</evidence>
<dbReference type="Proteomes" id="UP000198661">
    <property type="component" value="Unassembled WGS sequence"/>
</dbReference>
<dbReference type="GO" id="GO:0008654">
    <property type="term" value="P:phospholipid biosynthetic process"/>
    <property type="evidence" value="ECO:0007669"/>
    <property type="project" value="UniProtKB-KW"/>
</dbReference>
<dbReference type="STRING" id="201973.SAMN04488025_10526"/>
<dbReference type="NCBIfam" id="TIGR00147">
    <property type="entry name" value="YegS/Rv2252/BmrU family lipid kinase"/>
    <property type="match status" value="1"/>
</dbReference>
<dbReference type="InterPro" id="IPR017438">
    <property type="entry name" value="ATP-NAD_kinase_N"/>
</dbReference>
<evidence type="ECO:0000256" key="11">
    <source>
        <dbReference type="ARBA" id="ARBA00023209"/>
    </source>
</evidence>
<dbReference type="EMBL" id="FOOK01000005">
    <property type="protein sequence ID" value="SFF78144.1"/>
    <property type="molecule type" value="Genomic_DNA"/>
</dbReference>
<evidence type="ECO:0000256" key="1">
    <source>
        <dbReference type="ARBA" id="ARBA00001946"/>
    </source>
</evidence>
<organism evidence="14 15">
    <name type="scientific">Planifilum fulgidum</name>
    <dbReference type="NCBI Taxonomy" id="201973"/>
    <lineage>
        <taxon>Bacteria</taxon>
        <taxon>Bacillati</taxon>
        <taxon>Bacillota</taxon>
        <taxon>Bacilli</taxon>
        <taxon>Bacillales</taxon>
        <taxon>Thermoactinomycetaceae</taxon>
        <taxon>Planifilum</taxon>
    </lineage>
</organism>
<dbReference type="PANTHER" id="PTHR12358">
    <property type="entry name" value="SPHINGOSINE KINASE"/>
    <property type="match status" value="1"/>
</dbReference>
<evidence type="ECO:0000256" key="7">
    <source>
        <dbReference type="ARBA" id="ARBA00022777"/>
    </source>
</evidence>
<dbReference type="InterPro" id="IPR045540">
    <property type="entry name" value="YegS/DAGK_C"/>
</dbReference>
<dbReference type="GO" id="GO:0005886">
    <property type="term" value="C:plasma membrane"/>
    <property type="evidence" value="ECO:0007669"/>
    <property type="project" value="TreeGrafter"/>
</dbReference>
<reference evidence="14 15" key="1">
    <citation type="submission" date="2016-10" db="EMBL/GenBank/DDBJ databases">
        <authorList>
            <person name="de Groot N.N."/>
        </authorList>
    </citation>
    <scope>NUCLEOTIDE SEQUENCE [LARGE SCALE GENOMIC DNA]</scope>
    <source>
        <strain evidence="14 15">DSM 44945</strain>
    </source>
</reference>
<dbReference type="Pfam" id="PF00781">
    <property type="entry name" value="DAGK_cat"/>
    <property type="match status" value="1"/>
</dbReference>
<evidence type="ECO:0000256" key="12">
    <source>
        <dbReference type="ARBA" id="ARBA00023264"/>
    </source>
</evidence>
<dbReference type="OrthoDB" id="142078at2"/>
<keyword evidence="4" id="KW-0808">Transferase</keyword>
<protein>
    <submittedName>
        <fullName evidence="14">Lipid kinase, YegS/Rv2252/BmrU family</fullName>
    </submittedName>
</protein>
<dbReference type="InterPro" id="IPR001206">
    <property type="entry name" value="Diacylglycerol_kinase_cat_dom"/>
</dbReference>
<evidence type="ECO:0000259" key="13">
    <source>
        <dbReference type="PROSITE" id="PS50146"/>
    </source>
</evidence>
<keyword evidence="7 14" id="KW-0418">Kinase</keyword>
<keyword evidence="9" id="KW-0460">Magnesium</keyword>
<evidence type="ECO:0000313" key="15">
    <source>
        <dbReference type="Proteomes" id="UP000198661"/>
    </source>
</evidence>
<dbReference type="Gene3D" id="3.40.50.10330">
    <property type="entry name" value="Probable inorganic polyphosphate/atp-NAD kinase, domain 1"/>
    <property type="match status" value="1"/>
</dbReference>
<gene>
    <name evidence="14" type="ORF">SAMN04488025_10526</name>
</gene>
<comment type="similarity">
    <text evidence="2">Belongs to the diacylglycerol/lipid kinase family.</text>
</comment>
<evidence type="ECO:0000256" key="8">
    <source>
        <dbReference type="ARBA" id="ARBA00022840"/>
    </source>
</evidence>
<keyword evidence="10" id="KW-0443">Lipid metabolism</keyword>
<accession>A0A1I2LFT3</accession>
<dbReference type="SUPFAM" id="SSF111331">
    <property type="entry name" value="NAD kinase/diacylglycerol kinase-like"/>
    <property type="match status" value="1"/>
</dbReference>
<keyword evidence="11" id="KW-0594">Phospholipid biosynthesis</keyword>
<dbReference type="PANTHER" id="PTHR12358:SF106">
    <property type="entry name" value="LIPID KINASE YEGS"/>
    <property type="match status" value="1"/>
</dbReference>
<dbReference type="GO" id="GO:0046872">
    <property type="term" value="F:metal ion binding"/>
    <property type="evidence" value="ECO:0007669"/>
    <property type="project" value="UniProtKB-KW"/>
</dbReference>
<dbReference type="GO" id="GO:0016301">
    <property type="term" value="F:kinase activity"/>
    <property type="evidence" value="ECO:0007669"/>
    <property type="project" value="UniProtKB-KW"/>
</dbReference>
<keyword evidence="5" id="KW-0479">Metal-binding</keyword>
<keyword evidence="15" id="KW-1185">Reference proteome</keyword>
<evidence type="ECO:0000256" key="4">
    <source>
        <dbReference type="ARBA" id="ARBA00022679"/>
    </source>
</evidence>
<sequence length="289" mass="31485">MRYFIVNRVSGNGRGLARWSRIEPVLKERGIPYRVAFTERPGHATELAREAAKTGVRAVVAVGGDGTVNEVGNGLIGTDVPFGYIPAGSGNDFATAQGIPKDPVKALDRVLKHSPRRVDTADFGGRVMVSSIGIGFDGQVAKTVNESKWKQRWGKGSYAIGVLKELRRFQPTRVTLEVDGQVIREEGVWLIAVANVSCYGGGMKICPEAKNDDGLLDICLVRGISRWKLLRLFPLVFSGKHVNYPYVVMLRGAEIRVSAERPLVVHADGEIVGETPVIISVRPQSLTLL</sequence>
<evidence type="ECO:0000313" key="14">
    <source>
        <dbReference type="EMBL" id="SFF78144.1"/>
    </source>
</evidence>
<dbReference type="Pfam" id="PF19279">
    <property type="entry name" value="YegS_C"/>
    <property type="match status" value="1"/>
</dbReference>
<evidence type="ECO:0000256" key="2">
    <source>
        <dbReference type="ARBA" id="ARBA00005983"/>
    </source>
</evidence>
<dbReference type="InterPro" id="IPR016064">
    <property type="entry name" value="NAD/diacylglycerol_kinase_sf"/>
</dbReference>
<dbReference type="SMART" id="SM00046">
    <property type="entry name" value="DAGKc"/>
    <property type="match status" value="1"/>
</dbReference>
<evidence type="ECO:0000256" key="3">
    <source>
        <dbReference type="ARBA" id="ARBA00022516"/>
    </source>
</evidence>